<evidence type="ECO:0000313" key="3">
    <source>
        <dbReference type="Proteomes" id="UP000176228"/>
    </source>
</evidence>
<dbReference type="Proteomes" id="UP000176228">
    <property type="component" value="Unassembled WGS sequence"/>
</dbReference>
<comment type="caution">
    <text evidence="2">The sequence shown here is derived from an EMBL/GenBank/DDBJ whole genome shotgun (WGS) entry which is preliminary data.</text>
</comment>
<feature type="chain" id="PRO_5009523129" description="Fibronectin type-III domain-containing protein" evidence="1">
    <location>
        <begin position="28"/>
        <end position="592"/>
    </location>
</feature>
<dbReference type="EMBL" id="MFJU01000002">
    <property type="protein sequence ID" value="OGG37288.1"/>
    <property type="molecule type" value="Genomic_DNA"/>
</dbReference>
<name>A0A1F6BK84_9BACT</name>
<evidence type="ECO:0000313" key="2">
    <source>
        <dbReference type="EMBL" id="OGG37288.1"/>
    </source>
</evidence>
<evidence type="ECO:0008006" key="4">
    <source>
        <dbReference type="Google" id="ProtNLM"/>
    </source>
</evidence>
<gene>
    <name evidence="2" type="ORF">A2968_00400</name>
</gene>
<dbReference type="AlphaFoldDB" id="A0A1F6BK84"/>
<protein>
    <recommendedName>
        <fullName evidence="4">Fibronectin type-III domain-containing protein</fullName>
    </recommendedName>
</protein>
<accession>A0A1F6BK84</accession>
<evidence type="ECO:0000256" key="1">
    <source>
        <dbReference type="SAM" id="SignalP"/>
    </source>
</evidence>
<feature type="signal peptide" evidence="1">
    <location>
        <begin position="1"/>
        <end position="27"/>
    </location>
</feature>
<proteinExistence type="predicted"/>
<organism evidence="2 3">
    <name type="scientific">Candidatus Gottesmanbacteria bacterium RIFCSPLOWO2_01_FULL_42_22</name>
    <dbReference type="NCBI Taxonomy" id="1798391"/>
    <lineage>
        <taxon>Bacteria</taxon>
        <taxon>Candidatus Gottesmaniibacteriota</taxon>
    </lineage>
</organism>
<dbReference type="STRING" id="1798391.A2968_00400"/>
<keyword evidence="1" id="KW-0732">Signal</keyword>
<reference evidence="2 3" key="1">
    <citation type="journal article" date="2016" name="Nat. Commun.">
        <title>Thousands of microbial genomes shed light on interconnected biogeochemical processes in an aquifer system.</title>
        <authorList>
            <person name="Anantharaman K."/>
            <person name="Brown C.T."/>
            <person name="Hug L.A."/>
            <person name="Sharon I."/>
            <person name="Castelle C.J."/>
            <person name="Probst A.J."/>
            <person name="Thomas B.C."/>
            <person name="Singh A."/>
            <person name="Wilkins M.J."/>
            <person name="Karaoz U."/>
            <person name="Brodie E.L."/>
            <person name="Williams K.H."/>
            <person name="Hubbard S.S."/>
            <person name="Banfield J.F."/>
        </authorList>
    </citation>
    <scope>NUCLEOTIDE SEQUENCE [LARGE SCALE GENOMIC DNA]</scope>
</reference>
<sequence length="592" mass="64527">MIKFSVLLFSLGLLSAIKLLSPSLALAQTCTVATVDKTLVKANETIRFDATSSSTADGFYFEIRNMGNPDGSGGYKKVCVKSGGDINTPSADCPVGTYPLMFKDNNTTPRTTGSRTLLAGSELFSLRDYGIYPINGSSLQLIQIVAYVQNGSGPLSPINPNCTVQSELYRPAVCSSASISGNILTPTQPLLITINGTPPAGTTITSFTLGFYNEDNLYPPPPVSNAKPIYYNGQHYIITVPNPNPSTNNSYTFTVNYNDLNRPDENWNYQYPINISTGGYFTLSDSGFSRPEAQCGTTFTLQAGNVPTPTTPAAGPTPTIPPPAWHSPDGQICNDNNYIVYYTGTDCTNTNPADKSYSVKDFTPQGQCSDNGTGKCFRVAGNPVNRLISSYWQFDNQACTAVTVPYSPANTYDTLYDCLFAIPPVATISGQVTLDFISKNQFNKVFIWLNDVREKFLRNIEIPKNTIQSGQPFNYQFNNLFPDRKYDVYVLAYGVGGIVLENVEYMGSCQSPACRLTPPGIVDFTVKFLPPPAGSSTYLSSNVAFQDFINKWRAGQIGPIEMSQFIDQLPRVPGLQKAICDPLVPDGCRFIP</sequence>